<dbReference type="InterPro" id="IPR011047">
    <property type="entry name" value="Quinoprotein_ADH-like_sf"/>
</dbReference>
<name>A0ABW7Z1D8_9ACTN</name>
<accession>A0ABW7Z1D8</accession>
<proteinExistence type="predicted"/>
<dbReference type="Gene3D" id="1.10.260.40">
    <property type="entry name" value="lambda repressor-like DNA-binding domains"/>
    <property type="match status" value="1"/>
</dbReference>
<dbReference type="RefSeq" id="WP_397085703.1">
    <property type="nucleotide sequence ID" value="NZ_JBITGY010000007.1"/>
</dbReference>
<dbReference type="PANTHER" id="PTHR22847">
    <property type="entry name" value="WD40 REPEAT PROTEIN"/>
    <property type="match status" value="1"/>
</dbReference>
<dbReference type="InterPro" id="IPR010982">
    <property type="entry name" value="Lambda_DNA-bd_dom_sf"/>
</dbReference>
<dbReference type="Pfam" id="PF20703">
    <property type="entry name" value="nSTAND1"/>
    <property type="match status" value="1"/>
</dbReference>
<protein>
    <submittedName>
        <fullName evidence="4">Helix-turn-helix domain-containing protein</fullName>
    </submittedName>
</protein>
<dbReference type="SUPFAM" id="SSF47413">
    <property type="entry name" value="lambda repressor-like DNA-binding domains"/>
    <property type="match status" value="1"/>
</dbReference>
<dbReference type="SMART" id="SM00320">
    <property type="entry name" value="WD40"/>
    <property type="match status" value="4"/>
</dbReference>
<feature type="domain" description="HTH cro/C1-type" evidence="3">
    <location>
        <begin position="35"/>
        <end position="77"/>
    </location>
</feature>
<dbReference type="Proteomes" id="UP001612741">
    <property type="component" value="Unassembled WGS sequence"/>
</dbReference>
<dbReference type="Pfam" id="PF13560">
    <property type="entry name" value="HTH_31"/>
    <property type="match status" value="1"/>
</dbReference>
<keyword evidence="5" id="KW-1185">Reference proteome</keyword>
<dbReference type="SUPFAM" id="SSF50998">
    <property type="entry name" value="Quinoprotein alcohol dehydrogenase-like"/>
    <property type="match status" value="2"/>
</dbReference>
<dbReference type="PROSITE" id="PS50943">
    <property type="entry name" value="HTH_CROC1"/>
    <property type="match status" value="1"/>
</dbReference>
<gene>
    <name evidence="4" type="ORF">ACIBG2_28195</name>
</gene>
<dbReference type="Gene3D" id="2.130.10.10">
    <property type="entry name" value="YVTN repeat-like/Quinoprotein amine dehydrogenase"/>
    <property type="match status" value="4"/>
</dbReference>
<comment type="caution">
    <text evidence="4">The sequence shown here is derived from an EMBL/GenBank/DDBJ whole genome shotgun (WGS) entry which is preliminary data.</text>
</comment>
<sequence>MGRRENPLDPDAGPVERFAEDLRTLRRQAGSPTYRAMAARAGYSVSTLSQAAAGTRLPPLPVVAAYARACGADPAEWARRWHQAVTELRHDLDDEQAGPYPGLAAFGTGDSDRFFGRERLVATLAEMARSRRFAAVFGASGSGKSSLLHAGLIPALAEDASQVATCTPGQHPMRHADHLKWAELAVVDQFEELYTLCADAAERDAFIDLLLTRPARAVIAVRADFFGRCAEHRGLAAALHENALLVGAMTREELREAIVRPAMAEGLTAERALTATVIEDVADQPGALPLMAHALRETWRHRQGNKLTLEAYRAIGGAHGAIARTAEDLHERLSTAQARLARRALLRLIQPGEQAEDTRRPATMAELNPEQDADIALVIETLAAARLITLHQDRAELTHEALITSWPRLRGWVDEGRDRLRVQRQLTDSTRIWQEHGRDPAVLYRGTRLSLAQRLLDDDDLTPAEHAFLTAGTARARRAARRRKLIAACLVVLSVFSLAAAGLAVRQASLADRRLQEATVRLIAQRAAGLRQSDPRLARQLSVAAWRIAPLPEARSQLIDSVASPVTGTFTDPDVTEMGLYTSALSRDGTRLATHVLGHVRVYDLSTGKATAAVRLADEITSMAWTPDGRTLALADARGIRLWPVSRPSPDTVRRPWGAVSGQGATDLEFSAGGRLLSTGHALWKLTGTAVEPVLPQRTAAVSSDDRLALVIPEGADGMIRVIDEDDPGSGPAPRPQLWDLRRHKPIRAAWMPRIAKDAAFSPDGRTVAIATADTIELADLRTGKNTASLDPSAEHIAFSPDGRFIVGTAEDGVHLWRTQDGARLFSAGTGWQADLTSPRAAQLSADNRTLWVPATPLGTMQRLDVSPFTRPLLLAPGAPNRIFTSDGRLLITLADDRLRVWDVATRTPLGPGRSLPRPQLEHGDTGSYTVAVSPDSRLLAVNHNTQPVVTLWHVATQTPAGSLPIGWDPPKAMVFSPDGRTLAITTDDEGLHLWNTATTQRIGTVPTGDLPIFSPDGRVLYLSGSSDSVTVDPATARVLPQTSRAHAQGDVIFSGTTAVSSDAYGRLTFWNPYPTTPAGMPAPATREANWVTLISGPPGDLFATFSDEREIRLWDWRTRRALGTAIPTHDGDAVLALTHDGLLISSTDGILRRIVLDPEQAVNRLCGSDGPLTARSWAAHIPELPYRVVC</sequence>
<evidence type="ECO:0000256" key="1">
    <source>
        <dbReference type="ARBA" id="ARBA00022574"/>
    </source>
</evidence>
<dbReference type="EMBL" id="JBITGY010000007">
    <property type="protein sequence ID" value="MFI6501288.1"/>
    <property type="molecule type" value="Genomic_DNA"/>
</dbReference>
<evidence type="ECO:0000256" key="2">
    <source>
        <dbReference type="ARBA" id="ARBA00022737"/>
    </source>
</evidence>
<evidence type="ECO:0000313" key="5">
    <source>
        <dbReference type="Proteomes" id="UP001612741"/>
    </source>
</evidence>
<dbReference type="PANTHER" id="PTHR22847:SF637">
    <property type="entry name" value="WD REPEAT DOMAIN 5B"/>
    <property type="match status" value="1"/>
</dbReference>
<dbReference type="InterPro" id="IPR049052">
    <property type="entry name" value="nSTAND1"/>
</dbReference>
<dbReference type="InterPro" id="IPR015943">
    <property type="entry name" value="WD40/YVTN_repeat-like_dom_sf"/>
</dbReference>
<keyword evidence="2" id="KW-0677">Repeat</keyword>
<reference evidence="4 5" key="1">
    <citation type="submission" date="2024-10" db="EMBL/GenBank/DDBJ databases">
        <title>The Natural Products Discovery Center: Release of the First 8490 Sequenced Strains for Exploring Actinobacteria Biosynthetic Diversity.</title>
        <authorList>
            <person name="Kalkreuter E."/>
            <person name="Kautsar S.A."/>
            <person name="Yang D."/>
            <person name="Bader C.D."/>
            <person name="Teijaro C.N."/>
            <person name="Fluegel L."/>
            <person name="Davis C.M."/>
            <person name="Simpson J.R."/>
            <person name="Lauterbach L."/>
            <person name="Steele A.D."/>
            <person name="Gui C."/>
            <person name="Meng S."/>
            <person name="Li G."/>
            <person name="Viehrig K."/>
            <person name="Ye F."/>
            <person name="Su P."/>
            <person name="Kiefer A.F."/>
            <person name="Nichols A."/>
            <person name="Cepeda A.J."/>
            <person name="Yan W."/>
            <person name="Fan B."/>
            <person name="Jiang Y."/>
            <person name="Adhikari A."/>
            <person name="Zheng C.-J."/>
            <person name="Schuster L."/>
            <person name="Cowan T.M."/>
            <person name="Smanski M.J."/>
            <person name="Chevrette M.G."/>
            <person name="De Carvalho L.P.S."/>
            <person name="Shen B."/>
        </authorList>
    </citation>
    <scope>NUCLEOTIDE SEQUENCE [LARGE SCALE GENOMIC DNA]</scope>
    <source>
        <strain evidence="4 5">NPDC050545</strain>
    </source>
</reference>
<dbReference type="InterPro" id="IPR001680">
    <property type="entry name" value="WD40_rpt"/>
</dbReference>
<dbReference type="SMART" id="SM00530">
    <property type="entry name" value="HTH_XRE"/>
    <property type="match status" value="1"/>
</dbReference>
<keyword evidence="1" id="KW-0853">WD repeat</keyword>
<evidence type="ECO:0000313" key="4">
    <source>
        <dbReference type="EMBL" id="MFI6501288.1"/>
    </source>
</evidence>
<organism evidence="4 5">
    <name type="scientific">Nonomuraea typhae</name>
    <dbReference type="NCBI Taxonomy" id="2603600"/>
    <lineage>
        <taxon>Bacteria</taxon>
        <taxon>Bacillati</taxon>
        <taxon>Actinomycetota</taxon>
        <taxon>Actinomycetes</taxon>
        <taxon>Streptosporangiales</taxon>
        <taxon>Streptosporangiaceae</taxon>
        <taxon>Nonomuraea</taxon>
    </lineage>
</organism>
<dbReference type="InterPro" id="IPR001387">
    <property type="entry name" value="Cro/C1-type_HTH"/>
</dbReference>
<evidence type="ECO:0000259" key="3">
    <source>
        <dbReference type="PROSITE" id="PS50943"/>
    </source>
</evidence>